<dbReference type="Pfam" id="PF20378">
    <property type="entry name" value="DUF6673"/>
    <property type="match status" value="1"/>
</dbReference>
<dbReference type="AlphaFoldDB" id="A0A1Z2XTU6"/>
<evidence type="ECO:0000256" key="1">
    <source>
        <dbReference type="SAM" id="MobiDB-lite"/>
    </source>
</evidence>
<name>A0A1Z2XTU6_9FIRM</name>
<evidence type="ECO:0000259" key="2">
    <source>
        <dbReference type="Pfam" id="PF20378"/>
    </source>
</evidence>
<feature type="region of interest" description="Disordered" evidence="1">
    <location>
        <begin position="115"/>
        <end position="136"/>
    </location>
</feature>
<dbReference type="RefSeq" id="WP_066539048.1">
    <property type="nucleotide sequence ID" value="NZ_CP021422.1"/>
</dbReference>
<keyword evidence="5" id="KW-1185">Reference proteome</keyword>
<evidence type="ECO:0000313" key="4">
    <source>
        <dbReference type="EMBL" id="QQR31153.1"/>
    </source>
</evidence>
<reference evidence="5" key="2">
    <citation type="submission" date="2017-05" db="EMBL/GenBank/DDBJ databases">
        <title>Improved OligoMM genomes.</title>
        <authorList>
            <person name="Garzetti D."/>
        </authorList>
    </citation>
    <scope>NUCLEOTIDE SEQUENCE [LARGE SCALE GENOMIC DNA]</scope>
    <source>
        <strain evidence="5">KB18</strain>
    </source>
</reference>
<accession>A0A1Z2XTU6</accession>
<protein>
    <recommendedName>
        <fullName evidence="2">DUF6673 domain-containing protein</fullName>
    </recommendedName>
</protein>
<evidence type="ECO:0000313" key="6">
    <source>
        <dbReference type="Proteomes" id="UP000596035"/>
    </source>
</evidence>
<sequence length="136" mass="15689">MELIINDVKLEGDLMDADFMEKFEQSMIKMRDTAQAKKRENFPTAAANYRAQCEVVNVCFDEIFGSGTADRLFHGKMNVMEHLKAIEKVSEWAASERKTLNDFTNRYTQRQQAATRQMQTAQFVSQQHGHGKGKRH</sequence>
<evidence type="ECO:0000313" key="3">
    <source>
        <dbReference type="EMBL" id="ASB41884.1"/>
    </source>
</evidence>
<dbReference type="EMBL" id="CP065321">
    <property type="protein sequence ID" value="QQR31153.1"/>
    <property type="molecule type" value="Genomic_DNA"/>
</dbReference>
<organism evidence="4 6">
    <name type="scientific">Acutalibacter muris</name>
    <dbReference type="NCBI Taxonomy" id="1796620"/>
    <lineage>
        <taxon>Bacteria</taxon>
        <taxon>Bacillati</taxon>
        <taxon>Bacillota</taxon>
        <taxon>Clostridia</taxon>
        <taxon>Eubacteriales</taxon>
        <taxon>Acutalibacteraceae</taxon>
        <taxon>Acutalibacter</taxon>
    </lineage>
</organism>
<dbReference type="KEGG" id="amur:ADH66_15210"/>
<feature type="domain" description="DUF6673" evidence="2">
    <location>
        <begin position="4"/>
        <end position="112"/>
    </location>
</feature>
<proteinExistence type="predicted"/>
<reference evidence="3" key="1">
    <citation type="journal article" date="2017" name="Genome Announc.">
        <title>High-Quality Whole-Genome Sequences of the Oligo-Mouse-Microbiota Bacterial Community.</title>
        <authorList>
            <person name="Garzetti D."/>
            <person name="Brugiroux S."/>
            <person name="Bunk B."/>
            <person name="Pukall R."/>
            <person name="McCoy K.D."/>
            <person name="Macpherson A.J."/>
            <person name="Stecher B."/>
        </authorList>
    </citation>
    <scope>NUCLEOTIDE SEQUENCE</scope>
    <source>
        <strain evidence="3">KB18</strain>
    </source>
</reference>
<dbReference type="Proteomes" id="UP000196710">
    <property type="component" value="Chromosome"/>
</dbReference>
<reference evidence="4 6" key="3">
    <citation type="submission" date="2020-11" db="EMBL/GenBank/DDBJ databases">
        <title>Closed and high quality bacterial genomes of the OMM12 community.</title>
        <authorList>
            <person name="Marbouty M."/>
            <person name="Lamy-Besnier Q."/>
            <person name="Debarbieux L."/>
            <person name="Koszul R."/>
        </authorList>
    </citation>
    <scope>NUCLEOTIDE SEQUENCE [LARGE SCALE GENOMIC DNA]</scope>
    <source>
        <strain evidence="4 6">KB18</strain>
    </source>
</reference>
<dbReference type="InterPro" id="IPR046655">
    <property type="entry name" value="DUF6673"/>
</dbReference>
<evidence type="ECO:0000313" key="5">
    <source>
        <dbReference type="Proteomes" id="UP000196710"/>
    </source>
</evidence>
<gene>
    <name evidence="3" type="ORF">ADH66_15210</name>
    <name evidence="4" type="ORF">I5Q82_05590</name>
</gene>
<dbReference type="EMBL" id="CP021422">
    <property type="protein sequence ID" value="ASB41884.1"/>
    <property type="molecule type" value="Genomic_DNA"/>
</dbReference>
<dbReference type="Proteomes" id="UP000596035">
    <property type="component" value="Chromosome"/>
</dbReference>